<dbReference type="PANTHER" id="PTHR40065:SF3">
    <property type="entry name" value="RNA-BINDING PROTEIN YHBY"/>
    <property type="match status" value="1"/>
</dbReference>
<keyword evidence="5" id="KW-1185">Reference proteome</keyword>
<proteinExistence type="predicted"/>
<evidence type="ECO:0000259" key="3">
    <source>
        <dbReference type="PROSITE" id="PS51295"/>
    </source>
</evidence>
<dbReference type="Proteomes" id="UP001063698">
    <property type="component" value="Chromosome"/>
</dbReference>
<dbReference type="InterPro" id="IPR035920">
    <property type="entry name" value="YhbY-like_sf"/>
</dbReference>
<gene>
    <name evidence="4" type="ORF">IPA_04095</name>
</gene>
<dbReference type="EMBL" id="CP006868">
    <property type="protein sequence ID" value="UXD21420.1"/>
    <property type="molecule type" value="Genomic_DNA"/>
</dbReference>
<keyword evidence="1 2" id="KW-0694">RNA-binding</keyword>
<dbReference type="Gene3D" id="3.30.110.60">
    <property type="entry name" value="YhbY-like"/>
    <property type="match status" value="1"/>
</dbReference>
<organism evidence="4 5">
    <name type="scientific">Ignicoccus pacificus DSM 13166</name>
    <dbReference type="NCBI Taxonomy" id="940294"/>
    <lineage>
        <taxon>Archaea</taxon>
        <taxon>Thermoproteota</taxon>
        <taxon>Thermoprotei</taxon>
        <taxon>Desulfurococcales</taxon>
        <taxon>Desulfurococcaceae</taxon>
        <taxon>Ignicoccus</taxon>
    </lineage>
</organism>
<evidence type="ECO:0000313" key="4">
    <source>
        <dbReference type="EMBL" id="UXD21420.1"/>
    </source>
</evidence>
<dbReference type="InterPro" id="IPR001890">
    <property type="entry name" value="RNA-binding_CRM"/>
</dbReference>
<evidence type="ECO:0000256" key="1">
    <source>
        <dbReference type="ARBA" id="ARBA00022884"/>
    </source>
</evidence>
<dbReference type="Pfam" id="PF01985">
    <property type="entry name" value="CRS1_YhbY"/>
    <property type="match status" value="1"/>
</dbReference>
<sequence>MKELRGRLSQMKPTVHIGKNGLSEAVLNEIKRQLRDKGYVKVKIEKSVIRILEYDRKDVAREVAERLGAELLDVRGRTFVLVDNKKGISLDALVPKKRKRR</sequence>
<dbReference type="InterPro" id="IPR051925">
    <property type="entry name" value="RNA-binding_domain"/>
</dbReference>
<accession>A0A977PKM3</accession>
<dbReference type="PROSITE" id="PS51295">
    <property type="entry name" value="CRM"/>
    <property type="match status" value="1"/>
</dbReference>
<dbReference type="SUPFAM" id="SSF75471">
    <property type="entry name" value="YhbY-like"/>
    <property type="match status" value="1"/>
</dbReference>
<evidence type="ECO:0000256" key="2">
    <source>
        <dbReference type="PROSITE-ProRule" id="PRU00626"/>
    </source>
</evidence>
<dbReference type="SMART" id="SM01103">
    <property type="entry name" value="CRS1_YhbY"/>
    <property type="match status" value="1"/>
</dbReference>
<dbReference type="PANTHER" id="PTHR40065">
    <property type="entry name" value="RNA-BINDING PROTEIN YHBY"/>
    <property type="match status" value="1"/>
</dbReference>
<evidence type="ECO:0000313" key="5">
    <source>
        <dbReference type="Proteomes" id="UP001063698"/>
    </source>
</evidence>
<dbReference type="AlphaFoldDB" id="A0A977PKM3"/>
<dbReference type="GO" id="GO:0003723">
    <property type="term" value="F:RNA binding"/>
    <property type="evidence" value="ECO:0007669"/>
    <property type="project" value="UniProtKB-UniRule"/>
</dbReference>
<feature type="domain" description="CRM" evidence="3">
    <location>
        <begin position="1"/>
        <end position="94"/>
    </location>
</feature>
<name>A0A977PKM3_9CREN</name>
<reference evidence="4" key="1">
    <citation type="submission" date="2013-11" db="EMBL/GenBank/DDBJ databases">
        <title>Comparative genomics of Ignicoccus.</title>
        <authorList>
            <person name="Podar M."/>
        </authorList>
    </citation>
    <scope>NUCLEOTIDE SEQUENCE</scope>
    <source>
        <strain evidence="4">DSM 13166</strain>
    </source>
</reference>
<dbReference type="KEGG" id="ipc:IPA_04095"/>
<protein>
    <recommendedName>
        <fullName evidence="3">CRM domain-containing protein</fullName>
    </recommendedName>
</protein>